<dbReference type="Proteomes" id="UP001188597">
    <property type="component" value="Unassembled WGS sequence"/>
</dbReference>
<dbReference type="PANTHER" id="PTHR11439:SF520">
    <property type="entry name" value="CYSTEINE-RICH RLK (RECEPTOR-LIKE PROTEIN KINASE) 8"/>
    <property type="match status" value="1"/>
</dbReference>
<comment type="caution">
    <text evidence="2">The sequence shown here is derived from an EMBL/GenBank/DDBJ whole genome shotgun (WGS) entry which is preliminary data.</text>
</comment>
<dbReference type="SUPFAM" id="SSF56672">
    <property type="entry name" value="DNA/RNA polymerases"/>
    <property type="match status" value="1"/>
</dbReference>
<name>A0AA89BGJ9_9ASTE</name>
<organism evidence="2 3">
    <name type="scientific">Escallonia herrerae</name>
    <dbReference type="NCBI Taxonomy" id="1293975"/>
    <lineage>
        <taxon>Eukaryota</taxon>
        <taxon>Viridiplantae</taxon>
        <taxon>Streptophyta</taxon>
        <taxon>Embryophyta</taxon>
        <taxon>Tracheophyta</taxon>
        <taxon>Spermatophyta</taxon>
        <taxon>Magnoliopsida</taxon>
        <taxon>eudicotyledons</taxon>
        <taxon>Gunneridae</taxon>
        <taxon>Pentapetalae</taxon>
        <taxon>asterids</taxon>
        <taxon>campanulids</taxon>
        <taxon>Escalloniales</taxon>
        <taxon>Escalloniaceae</taxon>
        <taxon>Escallonia</taxon>
    </lineage>
</organism>
<dbReference type="EMBL" id="JAVXUP010000013">
    <property type="protein sequence ID" value="KAK3042989.1"/>
    <property type="molecule type" value="Genomic_DNA"/>
</dbReference>
<dbReference type="PANTHER" id="PTHR11439">
    <property type="entry name" value="GAG-POL-RELATED RETROTRANSPOSON"/>
    <property type="match status" value="1"/>
</dbReference>
<proteinExistence type="predicted"/>
<evidence type="ECO:0000313" key="3">
    <source>
        <dbReference type="Proteomes" id="UP001188597"/>
    </source>
</evidence>
<keyword evidence="3" id="KW-1185">Reference proteome</keyword>
<dbReference type="CDD" id="cd09272">
    <property type="entry name" value="RNase_HI_RT_Ty1"/>
    <property type="match status" value="1"/>
</dbReference>
<reference evidence="2" key="1">
    <citation type="submission" date="2022-12" db="EMBL/GenBank/DDBJ databases">
        <title>Draft genome assemblies for two species of Escallonia (Escalloniales).</title>
        <authorList>
            <person name="Chanderbali A."/>
            <person name="Dervinis C."/>
            <person name="Anghel I."/>
            <person name="Soltis D."/>
            <person name="Soltis P."/>
            <person name="Zapata F."/>
        </authorList>
    </citation>
    <scope>NUCLEOTIDE SEQUENCE</scope>
    <source>
        <strain evidence="2">UCBG64.0493</strain>
        <tissue evidence="2">Leaf</tissue>
    </source>
</reference>
<dbReference type="AlphaFoldDB" id="A0AA89BGJ9"/>
<dbReference type="InterPro" id="IPR043502">
    <property type="entry name" value="DNA/RNA_pol_sf"/>
</dbReference>
<gene>
    <name evidence="2" type="ORF">RJ639_000966</name>
</gene>
<feature type="domain" description="Reverse transcriptase Ty1/copia-type" evidence="1">
    <location>
        <begin position="60"/>
        <end position="121"/>
    </location>
</feature>
<evidence type="ECO:0000313" key="2">
    <source>
        <dbReference type="EMBL" id="KAK3042989.1"/>
    </source>
</evidence>
<dbReference type="InterPro" id="IPR013103">
    <property type="entry name" value="RVT_2"/>
</dbReference>
<dbReference type="Pfam" id="PF07727">
    <property type="entry name" value="RVT_2"/>
    <property type="match status" value="1"/>
</dbReference>
<accession>A0AA89BGJ9</accession>
<sequence>MASSNFSSKDLPSRTLIGVGKEWNGLYYLGSMKGGKALTSSNSVDANLWHRHLGHLPVNRSFVVALIYVDDVIITGTNSTRISKLKPYLDAEFQIKDLGKLKYFLGIEVARSPAGIALSQRRMGGCPTTRRSTTGYIIFPGSSLISRCSEKQTVVSRSSAEAEYRAMATITSEIIWLLRLLRDLRVTYNFPVPLFCNNQAAIHIAINPVFHEQTKHIEIDFL</sequence>
<protein>
    <recommendedName>
        <fullName evidence="1">Reverse transcriptase Ty1/copia-type domain-containing protein</fullName>
    </recommendedName>
</protein>
<evidence type="ECO:0000259" key="1">
    <source>
        <dbReference type="Pfam" id="PF07727"/>
    </source>
</evidence>